<evidence type="ECO:0000256" key="1">
    <source>
        <dbReference type="ARBA" id="ARBA00004123"/>
    </source>
</evidence>
<dbReference type="KEGG" id="lth:KLTH0E11880g"/>
<evidence type="ECO:0000313" key="6">
    <source>
        <dbReference type="EMBL" id="CAR23556.1"/>
    </source>
</evidence>
<keyword evidence="2" id="KW-0156">Chromatin regulator</keyword>
<dbReference type="InterPro" id="IPR021581">
    <property type="entry name" value="Tscrpt_reg_Lge1"/>
</dbReference>
<dbReference type="AlphaFoldDB" id="C5DIE5"/>
<evidence type="ECO:0000259" key="5">
    <source>
        <dbReference type="Pfam" id="PF11488"/>
    </source>
</evidence>
<evidence type="ECO:0000256" key="2">
    <source>
        <dbReference type="ARBA" id="ARBA00022853"/>
    </source>
</evidence>
<dbReference type="Proteomes" id="UP000002036">
    <property type="component" value="Chromosome E"/>
</dbReference>
<dbReference type="Pfam" id="PF11488">
    <property type="entry name" value="Lge1"/>
    <property type="match status" value="1"/>
</dbReference>
<accession>C5DIE5</accession>
<feature type="domain" description="Transcription regulator LGE1 helical region" evidence="5">
    <location>
        <begin position="107"/>
        <end position="181"/>
    </location>
</feature>
<dbReference type="eggNOG" id="ENOG502SA4A">
    <property type="taxonomic scope" value="Eukaryota"/>
</dbReference>
<reference evidence="6 7" key="1">
    <citation type="journal article" date="2009" name="Genome Res.">
        <title>Comparative genomics of protoploid Saccharomycetaceae.</title>
        <authorList>
            <consortium name="The Genolevures Consortium"/>
            <person name="Souciet J.-L."/>
            <person name="Dujon B."/>
            <person name="Gaillardin C."/>
            <person name="Johnston M."/>
            <person name="Baret P.V."/>
            <person name="Cliften P."/>
            <person name="Sherman D.J."/>
            <person name="Weissenbach J."/>
            <person name="Westhof E."/>
            <person name="Wincker P."/>
            <person name="Jubin C."/>
            <person name="Poulain J."/>
            <person name="Barbe V."/>
            <person name="Segurens B."/>
            <person name="Artiguenave F."/>
            <person name="Anthouard V."/>
            <person name="Vacherie B."/>
            <person name="Val M.-E."/>
            <person name="Fulton R.S."/>
            <person name="Minx P."/>
            <person name="Wilson R."/>
            <person name="Durrens P."/>
            <person name="Jean G."/>
            <person name="Marck C."/>
            <person name="Martin T."/>
            <person name="Nikolski M."/>
            <person name="Rolland T."/>
            <person name="Seret M.-L."/>
            <person name="Casaregola S."/>
            <person name="Despons L."/>
            <person name="Fairhead C."/>
            <person name="Fischer G."/>
            <person name="Lafontaine I."/>
            <person name="Leh V."/>
            <person name="Lemaire M."/>
            <person name="de Montigny J."/>
            <person name="Neuveglise C."/>
            <person name="Thierry A."/>
            <person name="Blanc-Lenfle I."/>
            <person name="Bleykasten C."/>
            <person name="Diffels J."/>
            <person name="Fritsch E."/>
            <person name="Frangeul L."/>
            <person name="Goeffon A."/>
            <person name="Jauniaux N."/>
            <person name="Kachouri-Lafond R."/>
            <person name="Payen C."/>
            <person name="Potier S."/>
            <person name="Pribylova L."/>
            <person name="Ozanne C."/>
            <person name="Richard G.-F."/>
            <person name="Sacerdot C."/>
            <person name="Straub M.-L."/>
            <person name="Talla E."/>
        </authorList>
    </citation>
    <scope>NUCLEOTIDE SEQUENCE [LARGE SCALE GENOMIC DNA]</scope>
    <source>
        <strain evidence="7">ATCC 56472 / CBS 6340 / NRRL Y-8284</strain>
    </source>
</reference>
<dbReference type="HOGENOM" id="CLU_1321715_0_0_1"/>
<feature type="compositionally biased region" description="Basic and acidic residues" evidence="4">
    <location>
        <begin position="58"/>
        <end position="71"/>
    </location>
</feature>
<dbReference type="EMBL" id="CU928169">
    <property type="protein sequence ID" value="CAR23556.1"/>
    <property type="molecule type" value="Genomic_DNA"/>
</dbReference>
<keyword evidence="7" id="KW-1185">Reference proteome</keyword>
<keyword evidence="3" id="KW-0539">Nucleus</keyword>
<dbReference type="STRING" id="559295.C5DIE5"/>
<comment type="subcellular location">
    <subcellularLocation>
        <location evidence="1">Nucleus</location>
    </subcellularLocation>
</comment>
<dbReference type="CDD" id="cd22897">
    <property type="entry name" value="Lge1"/>
    <property type="match status" value="1"/>
</dbReference>
<dbReference type="GO" id="GO:0006325">
    <property type="term" value="P:chromatin organization"/>
    <property type="evidence" value="ECO:0007669"/>
    <property type="project" value="UniProtKB-KW"/>
</dbReference>
<name>C5DIE5_LACTC</name>
<dbReference type="InParanoid" id="C5DIE5"/>
<feature type="compositionally biased region" description="Low complexity" evidence="4">
    <location>
        <begin position="92"/>
        <end position="101"/>
    </location>
</feature>
<feature type="region of interest" description="Disordered" evidence="4">
    <location>
        <begin position="54"/>
        <end position="103"/>
    </location>
</feature>
<gene>
    <name evidence="6" type="ordered locus">KLTH0E11880g</name>
</gene>
<dbReference type="GO" id="GO:0005634">
    <property type="term" value="C:nucleus"/>
    <property type="evidence" value="ECO:0007669"/>
    <property type="project" value="UniProtKB-SubCell"/>
</dbReference>
<evidence type="ECO:0000313" key="7">
    <source>
        <dbReference type="Proteomes" id="UP000002036"/>
    </source>
</evidence>
<protein>
    <submittedName>
        <fullName evidence="6">KLTH0E11880p</fullName>
    </submittedName>
</protein>
<dbReference type="GeneID" id="8292160"/>
<evidence type="ECO:0000256" key="3">
    <source>
        <dbReference type="ARBA" id="ARBA00023242"/>
    </source>
</evidence>
<proteinExistence type="predicted"/>
<dbReference type="RefSeq" id="XP_002553993.1">
    <property type="nucleotide sequence ID" value="XM_002553947.1"/>
</dbReference>
<evidence type="ECO:0000256" key="4">
    <source>
        <dbReference type="SAM" id="MobiDB-lite"/>
    </source>
</evidence>
<organism evidence="6 7">
    <name type="scientific">Lachancea thermotolerans (strain ATCC 56472 / CBS 6340 / NRRL Y-8284)</name>
    <name type="common">Yeast</name>
    <name type="synonym">Kluyveromyces thermotolerans</name>
    <dbReference type="NCBI Taxonomy" id="559295"/>
    <lineage>
        <taxon>Eukaryota</taxon>
        <taxon>Fungi</taxon>
        <taxon>Dikarya</taxon>
        <taxon>Ascomycota</taxon>
        <taxon>Saccharomycotina</taxon>
        <taxon>Saccharomycetes</taxon>
        <taxon>Saccharomycetales</taxon>
        <taxon>Saccharomycetaceae</taxon>
        <taxon>Lachancea</taxon>
    </lineage>
</organism>
<sequence length="184" mass="20942">MNELLWRLNSYNYGESPSGYYGGGQHYHANYRGESYAPQRGGYYNGGRGAHSDGYANRYEKRHNSGSRDRWTPSLAQGERPLEAPAPPSPAYEPARPAPSRFRSTESPFYYLTGLDQSSENEQELLRIRNLFKEDDSIDARLQEQKLQLCKSELELGLLSTQCEKDALNVQLTQENLDALLLMQ</sequence>
<dbReference type="OrthoDB" id="4070541at2759"/>
<dbReference type="OMA" id="RIDEHES"/>